<dbReference type="InterPro" id="IPR007750">
    <property type="entry name" value="DUF674"/>
</dbReference>
<dbReference type="PANTHER" id="PTHR33103:SF19">
    <property type="entry name" value="OS09G0544700 PROTEIN"/>
    <property type="match status" value="1"/>
</dbReference>
<proteinExistence type="predicted"/>
<dbReference type="PANTHER" id="PTHR33103">
    <property type="entry name" value="OS01G0153900 PROTEIN"/>
    <property type="match status" value="1"/>
</dbReference>
<reference evidence="2" key="1">
    <citation type="submission" date="2025-08" db="UniProtKB">
        <authorList>
            <consortium name="RefSeq"/>
        </authorList>
    </citation>
    <scope>IDENTIFICATION</scope>
    <source>
        <tissue evidence="2">Leaves</tissue>
    </source>
</reference>
<evidence type="ECO:0008006" key="3">
    <source>
        <dbReference type="Google" id="ProtNLM"/>
    </source>
</evidence>
<dbReference type="GeneID" id="140037406"/>
<gene>
    <name evidence="2" type="primary">LOC140037406</name>
</gene>
<dbReference type="Pfam" id="PF05056">
    <property type="entry name" value="DUF674"/>
    <property type="match status" value="2"/>
</dbReference>
<protein>
    <recommendedName>
        <fullName evidence="3">DUF674 domain-containing protein</fullName>
    </recommendedName>
</protein>
<dbReference type="RefSeq" id="XP_071937646.1">
    <property type="nucleotide sequence ID" value="XM_072081545.1"/>
</dbReference>
<evidence type="ECO:0000313" key="1">
    <source>
        <dbReference type="Proteomes" id="UP001652660"/>
    </source>
</evidence>
<dbReference type="Proteomes" id="UP001652660">
    <property type="component" value="Chromosome 2e"/>
</dbReference>
<accession>A0ABM4X0T4</accession>
<evidence type="ECO:0000313" key="2">
    <source>
        <dbReference type="RefSeq" id="XP_071937646.1"/>
    </source>
</evidence>
<organism evidence="1 2">
    <name type="scientific">Coffea arabica</name>
    <name type="common">Arabian coffee</name>
    <dbReference type="NCBI Taxonomy" id="13443"/>
    <lineage>
        <taxon>Eukaryota</taxon>
        <taxon>Viridiplantae</taxon>
        <taxon>Streptophyta</taxon>
        <taxon>Embryophyta</taxon>
        <taxon>Tracheophyta</taxon>
        <taxon>Spermatophyta</taxon>
        <taxon>Magnoliopsida</taxon>
        <taxon>eudicotyledons</taxon>
        <taxon>Gunneridae</taxon>
        <taxon>Pentapetalae</taxon>
        <taxon>asterids</taxon>
        <taxon>lamiids</taxon>
        <taxon>Gentianales</taxon>
        <taxon>Rubiaceae</taxon>
        <taxon>Ixoroideae</taxon>
        <taxon>Gardenieae complex</taxon>
        <taxon>Bertiereae - Coffeeae clade</taxon>
        <taxon>Coffeeae</taxon>
        <taxon>Coffea</taxon>
    </lineage>
</organism>
<keyword evidence="1" id="KW-1185">Reference proteome</keyword>
<sequence length="385" mass="41592">MSYVAPPGVVKEQSREGGEGGGFVKGLVTYMVMDDLEVKPLSSVSSIALFDKFNVKEVGALEEKVVNLGMNEALDLLKTSLESKKVLTDVFLIGKNFHENSTLLNENMEMVRIMTVISSFRNIISASTVQLHIPHFTLSIGLLLIDKALISMAAAASSSVSLKLLIDTKSRKVLFAEANKSTVDFLFHVLSLPVGTVIRLLGKQGMVGCLANLYESIESLNETYIQPNQSKDTLLKPRAPSSAAASIPLLSLNDGATGTVFYRCGHGHDCNFASDDPKAICPRCKNAMTIRMTYVAPPAAQEASAGDEGGFVKGVVTYMVMDDLVVQPMSTISSIALLNRFNVKEVGALEEKFVNLGMNEALMLLQASLESKTVLTNVFLKNMGK</sequence>
<name>A0ABM4X0T4_COFAR</name>